<dbReference type="InterPro" id="IPR000980">
    <property type="entry name" value="SH2"/>
</dbReference>
<dbReference type="EnsemblMetazoa" id="HelroT84435">
    <property type="protein sequence ID" value="HelroP84435"/>
    <property type="gene ID" value="HelroG84435"/>
</dbReference>
<keyword evidence="6" id="KW-1185">Reference proteome</keyword>
<proteinExistence type="predicted"/>
<dbReference type="InParanoid" id="T1G5I6"/>
<dbReference type="KEGG" id="hro:HELRODRAFT_84435"/>
<dbReference type="CTD" id="20216333"/>
<dbReference type="InterPro" id="IPR036860">
    <property type="entry name" value="SH2_dom_sf"/>
</dbReference>
<dbReference type="SUPFAM" id="SSF55550">
    <property type="entry name" value="SH2 domain"/>
    <property type="match status" value="1"/>
</dbReference>
<evidence type="ECO:0000313" key="5">
    <source>
        <dbReference type="EnsemblMetazoa" id="HelroP84435"/>
    </source>
</evidence>
<feature type="domain" description="SH2" evidence="3">
    <location>
        <begin position="54"/>
        <end position="155"/>
    </location>
</feature>
<dbReference type="OMA" id="RSAVVEW"/>
<dbReference type="Proteomes" id="UP000015101">
    <property type="component" value="Unassembled WGS sequence"/>
</dbReference>
<dbReference type="RefSeq" id="XP_009023320.1">
    <property type="nucleotide sequence ID" value="XM_009025072.1"/>
</dbReference>
<dbReference type="Pfam" id="PF00017">
    <property type="entry name" value="SH2"/>
    <property type="match status" value="1"/>
</dbReference>
<dbReference type="PRINTS" id="PR00401">
    <property type="entry name" value="SH2DOMAIN"/>
</dbReference>
<dbReference type="PROSITE" id="PS50001">
    <property type="entry name" value="SH2"/>
    <property type="match status" value="1"/>
</dbReference>
<evidence type="ECO:0000259" key="3">
    <source>
        <dbReference type="PROSITE" id="PS50001"/>
    </source>
</evidence>
<evidence type="ECO:0000256" key="1">
    <source>
        <dbReference type="ARBA" id="ARBA00022999"/>
    </source>
</evidence>
<gene>
    <name evidence="5" type="primary">20216333</name>
    <name evidence="4" type="ORF">HELRODRAFT_84435</name>
</gene>
<dbReference type="PANTHER" id="PTHR14388:SF17">
    <property type="entry name" value="SH2 DOMAIN-CONTAINING PROTEIN"/>
    <property type="match status" value="1"/>
</dbReference>
<name>T1G5I6_HELRO</name>
<dbReference type="SMART" id="SM00252">
    <property type="entry name" value="SH2"/>
    <property type="match status" value="1"/>
</dbReference>
<dbReference type="OrthoDB" id="10003345at2759"/>
<evidence type="ECO:0000313" key="4">
    <source>
        <dbReference type="EMBL" id="ESN98492.1"/>
    </source>
</evidence>
<sequence>MFYRNYYCCWLFSYWKRNTLTKPDSRSAVVEWFQKIEAPRGAGMMPNTNQIAEWFHGMITREESEGLLSNQKPGSFLIRVSDKIWGYTVSYKCQEKCKHFLLDASPLSSQPTSLSSPYRFFGANSKLHDTLYDFVQYHKTEPISMKGNEFLINACGQADPSKPDYKDLFQVQ</sequence>
<evidence type="ECO:0000256" key="2">
    <source>
        <dbReference type="PROSITE-ProRule" id="PRU00191"/>
    </source>
</evidence>
<dbReference type="AlphaFoldDB" id="T1G5I6"/>
<dbReference type="GO" id="GO:0005737">
    <property type="term" value="C:cytoplasm"/>
    <property type="evidence" value="ECO:0000318"/>
    <property type="project" value="GO_Central"/>
</dbReference>
<reference evidence="6" key="1">
    <citation type="submission" date="2012-12" db="EMBL/GenBank/DDBJ databases">
        <authorList>
            <person name="Hellsten U."/>
            <person name="Grimwood J."/>
            <person name="Chapman J.A."/>
            <person name="Shapiro H."/>
            <person name="Aerts A."/>
            <person name="Otillar R.P."/>
            <person name="Terry A.Y."/>
            <person name="Boore J.L."/>
            <person name="Simakov O."/>
            <person name="Marletaz F."/>
            <person name="Cho S.-J."/>
            <person name="Edsinger-Gonzales E."/>
            <person name="Havlak P."/>
            <person name="Kuo D.-H."/>
            <person name="Larsson T."/>
            <person name="Lv J."/>
            <person name="Arendt D."/>
            <person name="Savage R."/>
            <person name="Osoegawa K."/>
            <person name="de Jong P."/>
            <person name="Lindberg D.R."/>
            <person name="Seaver E.C."/>
            <person name="Weisblat D.A."/>
            <person name="Putnam N.H."/>
            <person name="Grigoriev I.V."/>
            <person name="Rokhsar D.S."/>
        </authorList>
    </citation>
    <scope>NUCLEOTIDE SEQUENCE</scope>
</reference>
<evidence type="ECO:0000313" key="6">
    <source>
        <dbReference type="Proteomes" id="UP000015101"/>
    </source>
</evidence>
<dbReference type="Gene3D" id="3.30.505.10">
    <property type="entry name" value="SH2 domain"/>
    <property type="match status" value="1"/>
</dbReference>
<dbReference type="GeneID" id="20216333"/>
<accession>T1G5I6</accession>
<protein>
    <recommendedName>
        <fullName evidence="3">SH2 domain-containing protein</fullName>
    </recommendedName>
</protein>
<dbReference type="EMBL" id="AMQM01005890">
    <property type="status" value="NOT_ANNOTATED_CDS"/>
    <property type="molecule type" value="Genomic_DNA"/>
</dbReference>
<keyword evidence="1 2" id="KW-0727">SH2 domain</keyword>
<dbReference type="EMBL" id="KB097144">
    <property type="protein sequence ID" value="ESN98492.1"/>
    <property type="molecule type" value="Genomic_DNA"/>
</dbReference>
<dbReference type="FunFam" id="3.30.505.10:FF:000034">
    <property type="entry name" value="SH2 domain-containing protein 4A"/>
    <property type="match status" value="1"/>
</dbReference>
<reference evidence="5" key="3">
    <citation type="submission" date="2015-06" db="UniProtKB">
        <authorList>
            <consortium name="EnsemblMetazoa"/>
        </authorList>
    </citation>
    <scope>IDENTIFICATION</scope>
</reference>
<organism evidence="5 6">
    <name type="scientific">Helobdella robusta</name>
    <name type="common">Californian leech</name>
    <dbReference type="NCBI Taxonomy" id="6412"/>
    <lineage>
        <taxon>Eukaryota</taxon>
        <taxon>Metazoa</taxon>
        <taxon>Spiralia</taxon>
        <taxon>Lophotrochozoa</taxon>
        <taxon>Annelida</taxon>
        <taxon>Clitellata</taxon>
        <taxon>Hirudinea</taxon>
        <taxon>Rhynchobdellida</taxon>
        <taxon>Glossiphoniidae</taxon>
        <taxon>Helobdella</taxon>
    </lineage>
</organism>
<dbReference type="HOGENOM" id="CLU_1556950_0_0_1"/>
<reference evidence="4 6" key="2">
    <citation type="journal article" date="2013" name="Nature">
        <title>Insights into bilaterian evolution from three spiralian genomes.</title>
        <authorList>
            <person name="Simakov O."/>
            <person name="Marletaz F."/>
            <person name="Cho S.J."/>
            <person name="Edsinger-Gonzales E."/>
            <person name="Havlak P."/>
            <person name="Hellsten U."/>
            <person name="Kuo D.H."/>
            <person name="Larsson T."/>
            <person name="Lv J."/>
            <person name="Arendt D."/>
            <person name="Savage R."/>
            <person name="Osoegawa K."/>
            <person name="de Jong P."/>
            <person name="Grimwood J."/>
            <person name="Chapman J.A."/>
            <person name="Shapiro H."/>
            <person name="Aerts A."/>
            <person name="Otillar R.P."/>
            <person name="Terry A.Y."/>
            <person name="Boore J.L."/>
            <person name="Grigoriev I.V."/>
            <person name="Lindberg D.R."/>
            <person name="Seaver E.C."/>
            <person name="Weisblat D.A."/>
            <person name="Putnam N.H."/>
            <person name="Rokhsar D.S."/>
        </authorList>
    </citation>
    <scope>NUCLEOTIDE SEQUENCE</scope>
</reference>
<dbReference type="eggNOG" id="ENOG502QVV5">
    <property type="taxonomic scope" value="Eukaryota"/>
</dbReference>
<dbReference type="PANTHER" id="PTHR14388">
    <property type="entry name" value="T CELL-SPECIFIC ADAPTER PROTEIN TSAD"/>
    <property type="match status" value="1"/>
</dbReference>